<dbReference type="Proteomes" id="UP000037122">
    <property type="component" value="Unassembled WGS sequence"/>
</dbReference>
<gene>
    <name evidence="1" type="ORF">QG37_05212</name>
</gene>
<accession>A0A0L0NWC5</accession>
<protein>
    <submittedName>
        <fullName evidence="1">Uncharacterized protein</fullName>
    </submittedName>
</protein>
<evidence type="ECO:0000313" key="1">
    <source>
        <dbReference type="EMBL" id="KND97980.1"/>
    </source>
</evidence>
<proteinExistence type="predicted"/>
<organism evidence="1 2">
    <name type="scientific">Candidozyma auris</name>
    <name type="common">Yeast</name>
    <name type="synonym">Candida auris</name>
    <dbReference type="NCBI Taxonomy" id="498019"/>
    <lineage>
        <taxon>Eukaryota</taxon>
        <taxon>Fungi</taxon>
        <taxon>Dikarya</taxon>
        <taxon>Ascomycota</taxon>
        <taxon>Saccharomycotina</taxon>
        <taxon>Pichiomycetes</taxon>
        <taxon>Metschnikowiaceae</taxon>
        <taxon>Candidozyma</taxon>
    </lineage>
</organism>
<name>A0A0L0NWC5_CANAR</name>
<sequence length="41" mass="4478">MGLRETWRNLLGGPGIKKKIKVHEQSLGHHEENKRGGGAAS</sequence>
<dbReference type="EMBL" id="LGST01000037">
    <property type="protein sequence ID" value="KND97980.1"/>
    <property type="molecule type" value="Genomic_DNA"/>
</dbReference>
<evidence type="ECO:0000313" key="2">
    <source>
        <dbReference type="Proteomes" id="UP000037122"/>
    </source>
</evidence>
<reference evidence="2" key="1">
    <citation type="journal article" date="2015" name="BMC Genomics">
        <title>Draft genome of a commonly misdiagnosed multidrug resistant pathogen Candida auris.</title>
        <authorList>
            <person name="Chatterjee S."/>
            <person name="Alampalli S.V."/>
            <person name="Nageshan R.K."/>
            <person name="Chettiar S.T."/>
            <person name="Joshi S."/>
            <person name="Tatu U.S."/>
        </authorList>
    </citation>
    <scope>NUCLEOTIDE SEQUENCE [LARGE SCALE GENOMIC DNA]</scope>
    <source>
        <strain evidence="2">6684</strain>
    </source>
</reference>
<dbReference type="AlphaFoldDB" id="A0A0L0NWC5"/>
<comment type="caution">
    <text evidence="1">The sequence shown here is derived from an EMBL/GenBank/DDBJ whole genome shotgun (WGS) entry which is preliminary data.</text>
</comment>